<dbReference type="PANTHER" id="PTHR46704:SF9">
    <property type="entry name" value="BHLH DOMAIN-CONTAINING PROTEIN"/>
    <property type="match status" value="1"/>
</dbReference>
<dbReference type="PANTHER" id="PTHR46704">
    <property type="entry name" value="CXC DOMAIN-CONTAINING PROTEIN-RELATED"/>
    <property type="match status" value="1"/>
</dbReference>
<reference evidence="1 2" key="1">
    <citation type="submission" date="2022-05" db="EMBL/GenBank/DDBJ databases">
        <authorList>
            <consortium name="Genoscope - CEA"/>
            <person name="William W."/>
        </authorList>
    </citation>
    <scope>NUCLEOTIDE SEQUENCE [LARGE SCALE GENOMIC DNA]</scope>
</reference>
<proteinExistence type="predicted"/>
<protein>
    <submittedName>
        <fullName evidence="1">Uncharacterized protein</fullName>
    </submittedName>
</protein>
<accession>A0AAU9VQP7</accession>
<sequence>MTELVGKFISHLNEEGFCIWKTILTSDTKFRTEWVTNLPYHVHRWILSLGQDLIHCVSRGCTKTPKHLLLPMTVKSLTGNAELVTLLKRFGHGLSYSQIEELETAIAEQQITNLHNGVLLLTVCSPSVSAVFCWDNNDLQMETLSGKGTTHCTNGIVVQRIPLTCAPPPDIQVEEVHPKKRTVTQIATDVIPYHSGHQQGPAAVQININQVIQTIPETTQRARLIDFGWILCQQPLEDSLFALSAEHPQVISAWTAFNIKIIEGRGLHESCVGYCPVIEASPTELPTVYTILQRSLQMADQLGQRDVMVVFDQAIYAKALEIVWQNPQEFQRVVPRMGTFHTVCAFLAAIGKRFSGAGLVVTGSVSGVLQGKHYNRSIRTHKIVFEALHHLQWQQFKGWLVTQGQCTNYIHLVSALQLVREECNAENFNVILSLPEFEELANLYEQYCKDENDSPLKMFWNSYW</sequence>
<dbReference type="AlphaFoldDB" id="A0AAU9VQP7"/>
<name>A0AAU9VQP7_9CNID</name>
<keyword evidence="2" id="KW-1185">Reference proteome</keyword>
<organism evidence="1 2">
    <name type="scientific">Pocillopora meandrina</name>
    <dbReference type="NCBI Taxonomy" id="46732"/>
    <lineage>
        <taxon>Eukaryota</taxon>
        <taxon>Metazoa</taxon>
        <taxon>Cnidaria</taxon>
        <taxon>Anthozoa</taxon>
        <taxon>Hexacorallia</taxon>
        <taxon>Scleractinia</taxon>
        <taxon>Astrocoeniina</taxon>
        <taxon>Pocilloporidae</taxon>
        <taxon>Pocillopora</taxon>
    </lineage>
</organism>
<comment type="caution">
    <text evidence="1">The sequence shown here is derived from an EMBL/GenBank/DDBJ whole genome shotgun (WGS) entry which is preliminary data.</text>
</comment>
<evidence type="ECO:0000313" key="2">
    <source>
        <dbReference type="Proteomes" id="UP001159428"/>
    </source>
</evidence>
<evidence type="ECO:0000313" key="1">
    <source>
        <dbReference type="EMBL" id="CAH3031784.1"/>
    </source>
</evidence>
<dbReference type="Proteomes" id="UP001159428">
    <property type="component" value="Unassembled WGS sequence"/>
</dbReference>
<dbReference type="EMBL" id="CALNXJ010000001">
    <property type="protein sequence ID" value="CAH3031784.1"/>
    <property type="molecule type" value="Genomic_DNA"/>
</dbReference>
<gene>
    <name evidence="1" type="ORF">PMEA_00000599</name>
</gene>